<accession>A0A6G9HLW7</accession>
<evidence type="ECO:0008006" key="2">
    <source>
        <dbReference type="Google" id="ProtNLM"/>
    </source>
</evidence>
<keyword evidence="1" id="KW-0614">Plasmid</keyword>
<dbReference type="EMBL" id="MK312245">
    <property type="protein sequence ID" value="QIQ11714.1"/>
    <property type="molecule type" value="Genomic_DNA"/>
</dbReference>
<proteinExistence type="predicted"/>
<dbReference type="AlphaFoldDB" id="A0A6G9HLW7"/>
<reference evidence="1" key="1">
    <citation type="submission" date="2018-12" db="EMBL/GenBank/DDBJ databases">
        <authorList>
            <person name="Feng Y."/>
        </authorList>
    </citation>
    <scope>NUCLEOTIDE SEQUENCE</scope>
    <source>
        <strain evidence="1">K204</strain>
        <plasmid evidence="1">pK204_KPC</plasmid>
    </source>
</reference>
<organism evidence="1">
    <name type="scientific">Klebsiella pneumoniae</name>
    <dbReference type="NCBI Taxonomy" id="573"/>
    <lineage>
        <taxon>Bacteria</taxon>
        <taxon>Pseudomonadati</taxon>
        <taxon>Pseudomonadota</taxon>
        <taxon>Gammaproteobacteria</taxon>
        <taxon>Enterobacterales</taxon>
        <taxon>Enterobacteriaceae</taxon>
        <taxon>Klebsiella/Raoultella group</taxon>
        <taxon>Klebsiella</taxon>
        <taxon>Klebsiella pneumoniae complex</taxon>
    </lineage>
</organism>
<evidence type="ECO:0000313" key="1">
    <source>
        <dbReference type="EMBL" id="QIQ11714.1"/>
    </source>
</evidence>
<name>A0A6G9HLW7_KLEPN</name>
<geneLocation type="plasmid" evidence="1">
    <name>pK204_KPC</name>
</geneLocation>
<protein>
    <recommendedName>
        <fullName evidence="2">Dopa decarboxylase protein remnant</fullName>
    </recommendedName>
</protein>
<sequence length="193" mass="21043">MARGKPRPGQLLSPVLVYALAANGSQTGEGFIQGAGSAYPGGRFSRSPHKVKTAAPATQRVMVLKGRKTDKGESWMSTQNVNVKPSTKESTTLRTDGFVRNIHSRNPFDVIRADVVLERIEKEAGWCCGMHYELYQAHLLGGALDYLDALPLKDRPVLMGAAAKRGYLLTLAEEERALEARDVLMSELAANDC</sequence>